<dbReference type="AlphaFoldDB" id="A0A317E898"/>
<dbReference type="SUPFAM" id="SSF53300">
    <property type="entry name" value="vWA-like"/>
    <property type="match status" value="1"/>
</dbReference>
<dbReference type="PROSITE" id="PS50234">
    <property type="entry name" value="VWFA"/>
    <property type="match status" value="1"/>
</dbReference>
<dbReference type="OrthoDB" id="9783818at2"/>
<dbReference type="SMART" id="SM00327">
    <property type="entry name" value="VWA"/>
    <property type="match status" value="1"/>
</dbReference>
<dbReference type="InterPro" id="IPR036465">
    <property type="entry name" value="vWFA_dom_sf"/>
</dbReference>
<feature type="signal peptide" evidence="1">
    <location>
        <begin position="1"/>
        <end position="28"/>
    </location>
</feature>
<evidence type="ECO:0000313" key="4">
    <source>
        <dbReference type="Proteomes" id="UP000245461"/>
    </source>
</evidence>
<name>A0A317E898_9PROT</name>
<proteinExistence type="predicted"/>
<feature type="domain" description="VWFA" evidence="2">
    <location>
        <begin position="34"/>
        <end position="213"/>
    </location>
</feature>
<evidence type="ECO:0000256" key="1">
    <source>
        <dbReference type="SAM" id="SignalP"/>
    </source>
</evidence>
<dbReference type="Pfam" id="PF13519">
    <property type="entry name" value="VWA_2"/>
    <property type="match status" value="1"/>
</dbReference>
<keyword evidence="4" id="KW-1185">Reference proteome</keyword>
<organism evidence="3 4">
    <name type="scientific">Zavarzinia aquatilis</name>
    <dbReference type="NCBI Taxonomy" id="2211142"/>
    <lineage>
        <taxon>Bacteria</taxon>
        <taxon>Pseudomonadati</taxon>
        <taxon>Pseudomonadota</taxon>
        <taxon>Alphaproteobacteria</taxon>
        <taxon>Rhodospirillales</taxon>
        <taxon>Zavarziniaceae</taxon>
        <taxon>Zavarzinia</taxon>
    </lineage>
</organism>
<protein>
    <recommendedName>
        <fullName evidence="2">VWFA domain-containing protein</fullName>
    </recommendedName>
</protein>
<dbReference type="RefSeq" id="WP_109905884.1">
    <property type="nucleotide sequence ID" value="NZ_QGLE01000006.1"/>
</dbReference>
<keyword evidence="1" id="KW-0732">Signal</keyword>
<evidence type="ECO:0000313" key="3">
    <source>
        <dbReference type="EMBL" id="PWR22504.1"/>
    </source>
</evidence>
<accession>A0A317E898</accession>
<reference evidence="3 4" key="1">
    <citation type="submission" date="2018-05" db="EMBL/GenBank/DDBJ databases">
        <title>Zavarzinia sp. HR-AS.</title>
        <authorList>
            <person name="Lee Y."/>
            <person name="Jeon C.O."/>
        </authorList>
    </citation>
    <scope>NUCLEOTIDE SEQUENCE [LARGE SCALE GENOMIC DNA]</scope>
    <source>
        <strain evidence="3 4">HR-AS</strain>
    </source>
</reference>
<dbReference type="Proteomes" id="UP000245461">
    <property type="component" value="Unassembled WGS sequence"/>
</dbReference>
<feature type="chain" id="PRO_5016439986" description="VWFA domain-containing protein" evidence="1">
    <location>
        <begin position="29"/>
        <end position="657"/>
    </location>
</feature>
<dbReference type="InterPro" id="IPR002035">
    <property type="entry name" value="VWF_A"/>
</dbReference>
<evidence type="ECO:0000259" key="2">
    <source>
        <dbReference type="PROSITE" id="PS50234"/>
    </source>
</evidence>
<comment type="caution">
    <text evidence="3">The sequence shown here is derived from an EMBL/GenBank/DDBJ whole genome shotgun (WGS) entry which is preliminary data.</text>
</comment>
<sequence length="657" mass="68297">MIRTGVLGRLGLAILLLLTGLSLSAARAADDRAKAILVLDASGSMWGQIDGKAKWDIARAAVNALVDGWNPAVDLGLTVYGHRTKGACDDIEDVIPVGPVNAAKLKAVIAKLSPKGKTPLTASVRRAAEALKYTENPATVILVSDGEETCDLDPCAIASELEAQGVAFTAHVIGFDIRDDAAKAQLKCIADNTGGSFVLADDAASLQSALSAAAAATAAPAPAPAPAPPPPAPAPAKGKASFSAVYAPGVPVEDDDLKWDVYADVPGQEELGSPLAYAFRARWTPGDPIPPGDYIVTASLGAASVQQQVKITGEKQEVVLDLGAAVILPAARESETSAPIATEIAWKVYDQTGKEVGYSFKPEPDFTVPAGSYRLTAKYGDALGEASLDVKPGEKPKVMITLGSGTVEAEIRPSESEPLATDKDGVSWKVFAQNSADSLTYSYKGSPTFHLAAGTYRITATIGEATGETTVTVEPGESTKLSLVLGVGLLKPVAIFAPGAPKPTKDLSWQIFPAATDMAGNRGEMVAYSYDLTPDFKLPAGKYFVKVTTGLAEASTEIELKAGSVAAPVLDLQAGAIVAKASLAAKPEGDYDWKVFRAVVAITGTEREQVTYSYDAAPIWIVPAGTYIVELRIGEAVTETEVKVEAGKPAPVTLTLP</sequence>
<dbReference type="EMBL" id="QGLE01000006">
    <property type="protein sequence ID" value="PWR22504.1"/>
    <property type="molecule type" value="Genomic_DNA"/>
</dbReference>
<dbReference type="Gene3D" id="3.40.50.410">
    <property type="entry name" value="von Willebrand factor, type A domain"/>
    <property type="match status" value="1"/>
</dbReference>
<gene>
    <name evidence="3" type="ORF">DKG74_11535</name>
</gene>